<accession>A0A0D1Y9T7</accession>
<feature type="region of interest" description="Disordered" evidence="1">
    <location>
        <begin position="1"/>
        <end position="119"/>
    </location>
</feature>
<proteinExistence type="predicted"/>
<dbReference type="AlphaFoldDB" id="A0A0D1Y9T7"/>
<protein>
    <recommendedName>
        <fullName evidence="2">Helix-turn-helix domain-containing protein</fullName>
    </recommendedName>
</protein>
<name>A0A0D1Y9T7_9EURO</name>
<gene>
    <name evidence="3" type="ORF">PV11_09314</name>
</gene>
<dbReference type="Proteomes" id="UP000053599">
    <property type="component" value="Unassembled WGS sequence"/>
</dbReference>
<reference evidence="3 4" key="1">
    <citation type="submission" date="2015-01" db="EMBL/GenBank/DDBJ databases">
        <title>The Genome Sequence of Exophiala sideris CBS121828.</title>
        <authorList>
            <consortium name="The Broad Institute Genomics Platform"/>
            <person name="Cuomo C."/>
            <person name="de Hoog S."/>
            <person name="Gorbushina A."/>
            <person name="Stielow B."/>
            <person name="Teixiera M."/>
            <person name="Abouelleil A."/>
            <person name="Chapman S.B."/>
            <person name="Priest M."/>
            <person name="Young S.K."/>
            <person name="Wortman J."/>
            <person name="Nusbaum C."/>
            <person name="Birren B."/>
        </authorList>
    </citation>
    <scope>NUCLEOTIDE SEQUENCE [LARGE SCALE GENOMIC DNA]</scope>
    <source>
        <strain evidence="3 4">CBS 121828</strain>
    </source>
</reference>
<feature type="compositionally biased region" description="Low complexity" evidence="1">
    <location>
        <begin position="1"/>
        <end position="17"/>
    </location>
</feature>
<organism evidence="3 4">
    <name type="scientific">Exophiala sideris</name>
    <dbReference type="NCBI Taxonomy" id="1016849"/>
    <lineage>
        <taxon>Eukaryota</taxon>
        <taxon>Fungi</taxon>
        <taxon>Dikarya</taxon>
        <taxon>Ascomycota</taxon>
        <taxon>Pezizomycotina</taxon>
        <taxon>Eurotiomycetes</taxon>
        <taxon>Chaetothyriomycetidae</taxon>
        <taxon>Chaetothyriales</taxon>
        <taxon>Herpotrichiellaceae</taxon>
        <taxon>Exophiala</taxon>
    </lineage>
</organism>
<feature type="domain" description="Helix-turn-helix" evidence="2">
    <location>
        <begin position="158"/>
        <end position="202"/>
    </location>
</feature>
<evidence type="ECO:0000313" key="3">
    <source>
        <dbReference type="EMBL" id="KIV77524.1"/>
    </source>
</evidence>
<sequence>MGSSSSKVASKAAAGAARRQYPSTSSIQNSATPSTNTSARTNAPLRSAGPTAPTQVHPDPVTDPPVEQKTEQVELDGRDPQFGAALRKIGPARPAPGTRLDESFPTSSEPMQPGMNIFPSTQNNPAVILTQARQRIGKQWELEDDNRGRPSFHGRTLMSAKDISEALRLRDEVGKRSQEVEKQMKLQPGILDQLLAKGVVANA</sequence>
<dbReference type="HOGENOM" id="CLU_087328_0_0_1"/>
<dbReference type="InterPro" id="IPR054448">
    <property type="entry name" value="HTH_put_ascomycetes"/>
</dbReference>
<evidence type="ECO:0000256" key="1">
    <source>
        <dbReference type="SAM" id="MobiDB-lite"/>
    </source>
</evidence>
<feature type="compositionally biased region" description="Basic and acidic residues" evidence="1">
    <location>
        <begin position="66"/>
        <end position="79"/>
    </location>
</feature>
<dbReference type="Pfam" id="PF22943">
    <property type="entry name" value="HTH_68"/>
    <property type="match status" value="1"/>
</dbReference>
<feature type="compositionally biased region" description="Polar residues" evidence="1">
    <location>
        <begin position="21"/>
        <end position="41"/>
    </location>
</feature>
<dbReference type="EMBL" id="KN846954">
    <property type="protein sequence ID" value="KIV77524.1"/>
    <property type="molecule type" value="Genomic_DNA"/>
</dbReference>
<dbReference type="STRING" id="1016849.A0A0D1Y9T7"/>
<evidence type="ECO:0000313" key="4">
    <source>
        <dbReference type="Proteomes" id="UP000053599"/>
    </source>
</evidence>
<evidence type="ECO:0000259" key="2">
    <source>
        <dbReference type="Pfam" id="PF22943"/>
    </source>
</evidence>
<dbReference type="OrthoDB" id="4085451at2759"/>